<evidence type="ECO:0000313" key="3">
    <source>
        <dbReference type="EMBL" id="CAE0347635.1"/>
    </source>
</evidence>
<keyword evidence="1" id="KW-0812">Transmembrane</keyword>
<dbReference type="EMBL" id="HBII01015400">
    <property type="protein sequence ID" value="CAE0347634.1"/>
    <property type="molecule type" value="Transcribed_RNA"/>
</dbReference>
<feature type="transmembrane region" description="Helical" evidence="1">
    <location>
        <begin position="49"/>
        <end position="75"/>
    </location>
</feature>
<dbReference type="AlphaFoldDB" id="A0A7S3J790"/>
<accession>A0A7S3J790</accession>
<dbReference type="EMBL" id="HBII01015401">
    <property type="protein sequence ID" value="CAE0347635.1"/>
    <property type="molecule type" value="Transcribed_RNA"/>
</dbReference>
<name>A0A7S3J790_9SPIT</name>
<reference evidence="2" key="1">
    <citation type="submission" date="2021-01" db="EMBL/GenBank/DDBJ databases">
        <authorList>
            <person name="Corre E."/>
            <person name="Pelletier E."/>
            <person name="Niang G."/>
            <person name="Scheremetjew M."/>
            <person name="Finn R."/>
            <person name="Kale V."/>
            <person name="Holt S."/>
            <person name="Cochrane G."/>
            <person name="Meng A."/>
            <person name="Brown T."/>
            <person name="Cohen L."/>
        </authorList>
    </citation>
    <scope>NUCLEOTIDE SEQUENCE</scope>
    <source>
        <strain evidence="2">FSP1.4</strain>
    </source>
</reference>
<protein>
    <submittedName>
        <fullName evidence="2">Uncharacterized protein</fullName>
    </submittedName>
</protein>
<gene>
    <name evidence="2" type="ORF">EHAR0213_LOCUS6545</name>
    <name evidence="3" type="ORF">EHAR0213_LOCUS6546</name>
</gene>
<sequence length="99" mass="10796">MMMYPSGLPSSSIVSLYSFIGTKFILLIQFCFVGVTLPGCTYSPIMQSTALTAICFFQAFSGLLRVIFTCVFLVVDRCSKNLGLLIQVKLSGIVSYSLS</sequence>
<organism evidence="2">
    <name type="scientific">Euplotes harpa</name>
    <dbReference type="NCBI Taxonomy" id="151035"/>
    <lineage>
        <taxon>Eukaryota</taxon>
        <taxon>Sar</taxon>
        <taxon>Alveolata</taxon>
        <taxon>Ciliophora</taxon>
        <taxon>Intramacronucleata</taxon>
        <taxon>Spirotrichea</taxon>
        <taxon>Hypotrichia</taxon>
        <taxon>Euplotida</taxon>
        <taxon>Euplotidae</taxon>
        <taxon>Euplotes</taxon>
    </lineage>
</organism>
<proteinExistence type="predicted"/>
<evidence type="ECO:0000256" key="1">
    <source>
        <dbReference type="SAM" id="Phobius"/>
    </source>
</evidence>
<evidence type="ECO:0000313" key="2">
    <source>
        <dbReference type="EMBL" id="CAE0347634.1"/>
    </source>
</evidence>
<feature type="transmembrane region" description="Helical" evidence="1">
    <location>
        <begin position="12"/>
        <end position="37"/>
    </location>
</feature>
<keyword evidence="1" id="KW-1133">Transmembrane helix</keyword>
<keyword evidence="1" id="KW-0472">Membrane</keyword>